<feature type="transmembrane region" description="Helical" evidence="1">
    <location>
        <begin position="7"/>
        <end position="28"/>
    </location>
</feature>
<keyword evidence="1" id="KW-0472">Membrane</keyword>
<protein>
    <submittedName>
        <fullName evidence="2">Uncharacterized protein</fullName>
    </submittedName>
</protein>
<feature type="transmembrane region" description="Helical" evidence="1">
    <location>
        <begin position="40"/>
        <end position="56"/>
    </location>
</feature>
<organism evidence="2 3">
    <name type="scientific">Paenibacillus wynnii</name>
    <dbReference type="NCBI Taxonomy" id="268407"/>
    <lineage>
        <taxon>Bacteria</taxon>
        <taxon>Bacillati</taxon>
        <taxon>Bacillota</taxon>
        <taxon>Bacilli</taxon>
        <taxon>Bacillales</taxon>
        <taxon>Paenibacillaceae</taxon>
        <taxon>Paenibacillus</taxon>
    </lineage>
</organism>
<accession>A0A098MCA1</accession>
<evidence type="ECO:0000256" key="1">
    <source>
        <dbReference type="SAM" id="Phobius"/>
    </source>
</evidence>
<evidence type="ECO:0000313" key="3">
    <source>
        <dbReference type="Proteomes" id="UP000029734"/>
    </source>
</evidence>
<keyword evidence="1" id="KW-1133">Transmembrane helix</keyword>
<dbReference type="Proteomes" id="UP000029734">
    <property type="component" value="Unassembled WGS sequence"/>
</dbReference>
<dbReference type="AlphaFoldDB" id="A0A098MCA1"/>
<sequence>MNKRLKSILHGIGCLSILWFPYLYLVYLPAALYFEKKNKIFVFGGITFQLLISIFSNTEGKWQITAVIAIMMFFASDIHEYFSRDKSKKPL</sequence>
<gene>
    <name evidence="2" type="ORF">PWYN_10230</name>
</gene>
<reference evidence="2 3" key="1">
    <citation type="submission" date="2014-08" db="EMBL/GenBank/DDBJ databases">
        <authorList>
            <person name="den Bakker H.C."/>
        </authorList>
    </citation>
    <scope>NUCLEOTIDE SEQUENCE [LARGE SCALE GENOMIC DNA]</scope>
    <source>
        <strain evidence="2 3">DSM 18334</strain>
    </source>
</reference>
<name>A0A098MCA1_9BACL</name>
<feature type="transmembrane region" description="Helical" evidence="1">
    <location>
        <begin position="62"/>
        <end position="82"/>
    </location>
</feature>
<keyword evidence="1" id="KW-0812">Transmembrane</keyword>
<dbReference type="EMBL" id="JQCR01000002">
    <property type="protein sequence ID" value="KGE19678.1"/>
    <property type="molecule type" value="Genomic_DNA"/>
</dbReference>
<evidence type="ECO:0000313" key="2">
    <source>
        <dbReference type="EMBL" id="KGE19678.1"/>
    </source>
</evidence>
<dbReference type="STRING" id="268407.PWYN_10230"/>
<dbReference type="RefSeq" id="WP_036650870.1">
    <property type="nucleotide sequence ID" value="NZ_JQCR01000002.1"/>
</dbReference>
<reference evidence="2 3" key="2">
    <citation type="submission" date="2014-10" db="EMBL/GenBank/DDBJ databases">
        <title>Comparative genomics of the Paenibacillus odorifer group.</title>
        <authorList>
            <person name="Tsai Y.-C."/>
            <person name="Martin N."/>
            <person name="Korlach J."/>
            <person name="Wiedmann M."/>
        </authorList>
    </citation>
    <scope>NUCLEOTIDE SEQUENCE [LARGE SCALE GENOMIC DNA]</scope>
    <source>
        <strain evidence="2 3">DSM 18334</strain>
    </source>
</reference>
<proteinExistence type="predicted"/>
<keyword evidence="3" id="KW-1185">Reference proteome</keyword>
<comment type="caution">
    <text evidence="2">The sequence shown here is derived from an EMBL/GenBank/DDBJ whole genome shotgun (WGS) entry which is preliminary data.</text>
</comment>